<dbReference type="InterPro" id="IPR042240">
    <property type="entry name" value="CHASE_sf"/>
</dbReference>
<feature type="domain" description="GGDEF" evidence="7">
    <location>
        <begin position="331"/>
        <end position="458"/>
    </location>
</feature>
<evidence type="ECO:0000256" key="1">
    <source>
        <dbReference type="ARBA" id="ARBA00004370"/>
    </source>
</evidence>
<dbReference type="SMART" id="SM00267">
    <property type="entry name" value="GGDEF"/>
    <property type="match status" value="1"/>
</dbReference>
<evidence type="ECO:0000256" key="5">
    <source>
        <dbReference type="SAM" id="Phobius"/>
    </source>
</evidence>
<evidence type="ECO:0000256" key="4">
    <source>
        <dbReference type="ARBA" id="ARBA00023136"/>
    </source>
</evidence>
<dbReference type="RefSeq" id="WP_091938601.1">
    <property type="nucleotide sequence ID" value="NZ_FNCY01000013.1"/>
</dbReference>
<dbReference type="Pfam" id="PF03924">
    <property type="entry name" value="CHASE"/>
    <property type="match status" value="1"/>
</dbReference>
<dbReference type="InterPro" id="IPR029787">
    <property type="entry name" value="Nucleotide_cyclase"/>
</dbReference>
<keyword evidence="4 5" id="KW-0472">Membrane</keyword>
<keyword evidence="2 5" id="KW-0812">Transmembrane</keyword>
<name>A0A1G8HZ35_9RHOO</name>
<accession>A0A1G8HZ35</accession>
<dbReference type="GO" id="GO:0016020">
    <property type="term" value="C:membrane"/>
    <property type="evidence" value="ECO:0007669"/>
    <property type="project" value="UniProtKB-SubCell"/>
</dbReference>
<dbReference type="InterPro" id="IPR043128">
    <property type="entry name" value="Rev_trsase/Diguanyl_cyclase"/>
</dbReference>
<protein>
    <submittedName>
        <fullName evidence="8">Diguanylate cyclase (GGDEF) domain-containing protein</fullName>
    </submittedName>
</protein>
<keyword evidence="3 5" id="KW-1133">Transmembrane helix</keyword>
<dbReference type="Proteomes" id="UP000198607">
    <property type="component" value="Unassembled WGS sequence"/>
</dbReference>
<feature type="domain" description="CHASE" evidence="6">
    <location>
        <begin position="122"/>
        <end position="206"/>
    </location>
</feature>
<dbReference type="NCBIfam" id="TIGR00254">
    <property type="entry name" value="GGDEF"/>
    <property type="match status" value="1"/>
</dbReference>
<dbReference type="PANTHER" id="PTHR46663:SF4">
    <property type="entry name" value="DIGUANYLATE CYCLASE DGCT-RELATED"/>
    <property type="match status" value="1"/>
</dbReference>
<gene>
    <name evidence="8" type="ORF">SAMN05660652_02881</name>
</gene>
<dbReference type="CDD" id="cd01949">
    <property type="entry name" value="GGDEF"/>
    <property type="match status" value="1"/>
</dbReference>
<dbReference type="EMBL" id="FNCY01000013">
    <property type="protein sequence ID" value="SDI11874.1"/>
    <property type="molecule type" value="Genomic_DNA"/>
</dbReference>
<evidence type="ECO:0000313" key="8">
    <source>
        <dbReference type="EMBL" id="SDI11874.1"/>
    </source>
</evidence>
<evidence type="ECO:0000259" key="7">
    <source>
        <dbReference type="PROSITE" id="PS50887"/>
    </source>
</evidence>
<dbReference type="PROSITE" id="PS50839">
    <property type="entry name" value="CHASE"/>
    <property type="match status" value="1"/>
</dbReference>
<dbReference type="InterPro" id="IPR006189">
    <property type="entry name" value="CHASE_dom"/>
</dbReference>
<reference evidence="8 9" key="1">
    <citation type="submission" date="2016-10" db="EMBL/GenBank/DDBJ databases">
        <authorList>
            <person name="de Groot N.N."/>
        </authorList>
    </citation>
    <scope>NUCLEOTIDE SEQUENCE [LARGE SCALE GENOMIC DNA]</scope>
    <source>
        <strain evidence="8 9">DSM 5885</strain>
    </source>
</reference>
<keyword evidence="9" id="KW-1185">Reference proteome</keyword>
<dbReference type="SUPFAM" id="SSF55073">
    <property type="entry name" value="Nucleotide cyclase"/>
    <property type="match status" value="1"/>
</dbReference>
<organism evidence="8 9">
    <name type="scientific">Propionivibrio dicarboxylicus</name>
    <dbReference type="NCBI Taxonomy" id="83767"/>
    <lineage>
        <taxon>Bacteria</taxon>
        <taxon>Pseudomonadati</taxon>
        <taxon>Pseudomonadota</taxon>
        <taxon>Betaproteobacteria</taxon>
        <taxon>Rhodocyclales</taxon>
        <taxon>Rhodocyclaceae</taxon>
        <taxon>Propionivibrio</taxon>
    </lineage>
</organism>
<dbReference type="Gene3D" id="3.30.70.270">
    <property type="match status" value="1"/>
</dbReference>
<dbReference type="STRING" id="83767.SAMN05660652_02881"/>
<evidence type="ECO:0000256" key="3">
    <source>
        <dbReference type="ARBA" id="ARBA00022989"/>
    </source>
</evidence>
<proteinExistence type="predicted"/>
<dbReference type="InterPro" id="IPR000160">
    <property type="entry name" value="GGDEF_dom"/>
</dbReference>
<sequence length="458" mass="51258">MKNWFEAYRSLWSGPDQGRRRALLFALFVFAICAWVGERFIQNHVHEAQASQKFTAIAQASNIRSRLESQLNSLLFLSSGLSSYLVVRNQNLRQAEIHDILKALHGSNPKIRNFGIAVGYRLHYIYPLEGNESAVGLYYPDQKSQWPVIERTIREGKPVLDGPLDLVQGGRGLVFRSPIFIEGHYWGLLSTVINAESLFAAAFEGMDNSQIDFALKRDETPTAARIAVYGDMAVFDDPGVVTQSILIPGGRWTVGVISRQDGRLERFARLARLTIFLVSCLVAWAIYSNMLNRIRLSELALYDRLTGLANRNLLQNYAKLAFSRCERRGELGCAILFFDLDGFKSLNDTYGHDAGDTALRVTAARAKSVLRATDVIARWGGDEFIVLLEDSTPEGVEALKARLRSAIEKPIQHKHREIGVGVSIGLAWYPAAGEDLDAILRVADARMYEDKRARKQAP</sequence>
<evidence type="ECO:0000313" key="9">
    <source>
        <dbReference type="Proteomes" id="UP000198607"/>
    </source>
</evidence>
<dbReference type="SMART" id="SM01079">
    <property type="entry name" value="CHASE"/>
    <property type="match status" value="1"/>
</dbReference>
<feature type="transmembrane region" description="Helical" evidence="5">
    <location>
        <begin position="21"/>
        <end position="37"/>
    </location>
</feature>
<dbReference type="GO" id="GO:0003824">
    <property type="term" value="F:catalytic activity"/>
    <property type="evidence" value="ECO:0007669"/>
    <property type="project" value="UniProtKB-ARBA"/>
</dbReference>
<dbReference type="PROSITE" id="PS50887">
    <property type="entry name" value="GGDEF"/>
    <property type="match status" value="1"/>
</dbReference>
<comment type="subcellular location">
    <subcellularLocation>
        <location evidence="1">Membrane</location>
    </subcellularLocation>
</comment>
<dbReference type="Gene3D" id="3.30.450.350">
    <property type="entry name" value="CHASE domain"/>
    <property type="match status" value="1"/>
</dbReference>
<dbReference type="PANTHER" id="PTHR46663">
    <property type="entry name" value="DIGUANYLATE CYCLASE DGCT-RELATED"/>
    <property type="match status" value="1"/>
</dbReference>
<dbReference type="Pfam" id="PF00990">
    <property type="entry name" value="GGDEF"/>
    <property type="match status" value="1"/>
</dbReference>
<dbReference type="AlphaFoldDB" id="A0A1G8HZ35"/>
<evidence type="ECO:0000259" key="6">
    <source>
        <dbReference type="PROSITE" id="PS50839"/>
    </source>
</evidence>
<dbReference type="OrthoDB" id="9812260at2"/>
<dbReference type="GO" id="GO:0007165">
    <property type="term" value="P:signal transduction"/>
    <property type="evidence" value="ECO:0007669"/>
    <property type="project" value="UniProtKB-ARBA"/>
</dbReference>
<evidence type="ECO:0000256" key="2">
    <source>
        <dbReference type="ARBA" id="ARBA00022692"/>
    </source>
</evidence>
<dbReference type="InterPro" id="IPR052163">
    <property type="entry name" value="DGC-Regulatory_Protein"/>
</dbReference>